<gene>
    <name evidence="2" type="ORF">J3U88_04595</name>
</gene>
<feature type="compositionally biased region" description="Gly residues" evidence="1">
    <location>
        <begin position="1"/>
        <end position="10"/>
    </location>
</feature>
<keyword evidence="3" id="KW-1185">Reference proteome</keyword>
<dbReference type="EMBL" id="JAFREP010000003">
    <property type="protein sequence ID" value="MBO1317729.1"/>
    <property type="molecule type" value="Genomic_DNA"/>
</dbReference>
<proteinExistence type="predicted"/>
<comment type="caution">
    <text evidence="2">The sequence shown here is derived from an EMBL/GenBank/DDBJ whole genome shotgun (WGS) entry which is preliminary data.</text>
</comment>
<dbReference type="AlphaFoldDB" id="A0A8J7U2H7"/>
<name>A0A8J7U2H7_9BACT</name>
<evidence type="ECO:0000313" key="2">
    <source>
        <dbReference type="EMBL" id="MBO1317729.1"/>
    </source>
</evidence>
<feature type="region of interest" description="Disordered" evidence="1">
    <location>
        <begin position="1"/>
        <end position="50"/>
    </location>
</feature>
<sequence length="274" mass="28447">MSGLEGGGLQRVGSRESVHSTGSNGDKKAGKKPGDGKSADPKGGEDDMKAATTAVAKKAVVKKEGFDLAPLRALAKQGVPKGTVTKAGVTNANTRGTLIRFAPVEAKSTMGDGYFAGGAKLDSDKVAVATARKMAEYDMDPGFQLVNHEEWNSQLGASIAAGVSMTVSSAGSDGTMGGVLKSLDGTRLRLLDAGQRNSSGKDYAQSGKATFNKLGQTDLSEMDVRHETPTLGQLGRDLLGSEFAALPDTKENRALLTAVLADHLTREVSHQINS</sequence>
<reference evidence="2" key="1">
    <citation type="submission" date="2021-03" db="EMBL/GenBank/DDBJ databases">
        <authorList>
            <person name="Wang G."/>
        </authorList>
    </citation>
    <scope>NUCLEOTIDE SEQUENCE</scope>
    <source>
        <strain evidence="2">KCTC 12899</strain>
    </source>
</reference>
<protein>
    <submittedName>
        <fullName evidence="2">Uncharacterized protein</fullName>
    </submittedName>
</protein>
<evidence type="ECO:0000313" key="3">
    <source>
        <dbReference type="Proteomes" id="UP000664417"/>
    </source>
</evidence>
<evidence type="ECO:0000256" key="1">
    <source>
        <dbReference type="SAM" id="MobiDB-lite"/>
    </source>
</evidence>
<organism evidence="2 3">
    <name type="scientific">Acanthopleuribacter pedis</name>
    <dbReference type="NCBI Taxonomy" id="442870"/>
    <lineage>
        <taxon>Bacteria</taxon>
        <taxon>Pseudomonadati</taxon>
        <taxon>Acidobacteriota</taxon>
        <taxon>Holophagae</taxon>
        <taxon>Acanthopleuribacterales</taxon>
        <taxon>Acanthopleuribacteraceae</taxon>
        <taxon>Acanthopleuribacter</taxon>
    </lineage>
</organism>
<accession>A0A8J7U2H7</accession>
<dbReference type="RefSeq" id="WP_207857141.1">
    <property type="nucleotide sequence ID" value="NZ_JAFREP010000003.1"/>
</dbReference>
<feature type="compositionally biased region" description="Basic and acidic residues" evidence="1">
    <location>
        <begin position="25"/>
        <end position="49"/>
    </location>
</feature>
<dbReference type="Proteomes" id="UP000664417">
    <property type="component" value="Unassembled WGS sequence"/>
</dbReference>